<protein>
    <submittedName>
        <fullName evidence="2">Acyl-CoA N-acyltransferase</fullName>
    </submittedName>
</protein>
<dbReference type="Pfam" id="PF13508">
    <property type="entry name" value="Acetyltransf_7"/>
    <property type="match status" value="1"/>
</dbReference>
<name>A0A4Y7PI05_9AGAM</name>
<dbReference type="InterPro" id="IPR016181">
    <property type="entry name" value="Acyl_CoA_acyltransferase"/>
</dbReference>
<accession>A0A4Y7PI05</accession>
<reference evidence="2 3" key="1">
    <citation type="submission" date="2018-06" db="EMBL/GenBank/DDBJ databases">
        <title>A transcriptomic atlas of mushroom development highlights an independent origin of complex multicellularity.</title>
        <authorList>
            <consortium name="DOE Joint Genome Institute"/>
            <person name="Krizsan K."/>
            <person name="Almasi E."/>
            <person name="Merenyi Z."/>
            <person name="Sahu N."/>
            <person name="Viragh M."/>
            <person name="Koszo T."/>
            <person name="Mondo S."/>
            <person name="Kiss B."/>
            <person name="Balint B."/>
            <person name="Kues U."/>
            <person name="Barry K."/>
            <person name="Hegedus J.C."/>
            <person name="Henrissat B."/>
            <person name="Johnson J."/>
            <person name="Lipzen A."/>
            <person name="Ohm R."/>
            <person name="Nagy I."/>
            <person name="Pangilinan J."/>
            <person name="Yan J."/>
            <person name="Xiong Y."/>
            <person name="Grigoriev I.V."/>
            <person name="Hibbett D.S."/>
            <person name="Nagy L.G."/>
        </authorList>
    </citation>
    <scope>NUCLEOTIDE SEQUENCE [LARGE SCALE GENOMIC DNA]</scope>
    <source>
        <strain evidence="2 3">SZMC22713</strain>
    </source>
</reference>
<keyword evidence="2" id="KW-0808">Transferase</keyword>
<keyword evidence="2" id="KW-0012">Acyltransferase</keyword>
<dbReference type="GO" id="GO:0016747">
    <property type="term" value="F:acyltransferase activity, transferring groups other than amino-acyl groups"/>
    <property type="evidence" value="ECO:0007669"/>
    <property type="project" value="InterPro"/>
</dbReference>
<dbReference type="CDD" id="cd04301">
    <property type="entry name" value="NAT_SF"/>
    <property type="match status" value="1"/>
</dbReference>
<evidence type="ECO:0000313" key="2">
    <source>
        <dbReference type="EMBL" id="TDL14736.1"/>
    </source>
</evidence>
<dbReference type="PROSITE" id="PS51186">
    <property type="entry name" value="GNAT"/>
    <property type="match status" value="1"/>
</dbReference>
<dbReference type="AlphaFoldDB" id="A0A4Y7PI05"/>
<evidence type="ECO:0000313" key="3">
    <source>
        <dbReference type="Proteomes" id="UP000294933"/>
    </source>
</evidence>
<dbReference type="InterPro" id="IPR000182">
    <property type="entry name" value="GNAT_dom"/>
</dbReference>
<feature type="domain" description="N-acetyltransferase" evidence="1">
    <location>
        <begin position="3"/>
        <end position="181"/>
    </location>
</feature>
<gene>
    <name evidence="2" type="ORF">BD410DRAFT_796977</name>
</gene>
<keyword evidence="3" id="KW-1185">Reference proteome</keyword>
<dbReference type="OrthoDB" id="2094904at2759"/>
<dbReference type="Proteomes" id="UP000294933">
    <property type="component" value="Unassembled WGS sequence"/>
</dbReference>
<dbReference type="EMBL" id="ML170311">
    <property type="protein sequence ID" value="TDL14736.1"/>
    <property type="molecule type" value="Genomic_DNA"/>
</dbReference>
<sequence>MPTTIRPAISSDIPALIDISASVNPWKVACSLPGAEPDKIAQPIDVTSKTALYEKWIAVTEWDEKKSRIFVAEVDGTVLGWMLVAAGCPGYFEVMDVKQIYVANITVHRAHGGQGIGDAMVSWLKTEAKRLDTEIIRAECAKGRLERWYNKNGFLSVPYRGTAAGYPNDVHTMLEMHTNVFKDA</sequence>
<proteinExistence type="predicted"/>
<dbReference type="SUPFAM" id="SSF55729">
    <property type="entry name" value="Acyl-CoA N-acyltransferases (Nat)"/>
    <property type="match status" value="1"/>
</dbReference>
<dbReference type="VEuPathDB" id="FungiDB:BD410DRAFT_796977"/>
<dbReference type="Gene3D" id="3.40.630.30">
    <property type="match status" value="1"/>
</dbReference>
<evidence type="ECO:0000259" key="1">
    <source>
        <dbReference type="PROSITE" id="PS51186"/>
    </source>
</evidence>
<organism evidence="2 3">
    <name type="scientific">Rickenella mellea</name>
    <dbReference type="NCBI Taxonomy" id="50990"/>
    <lineage>
        <taxon>Eukaryota</taxon>
        <taxon>Fungi</taxon>
        <taxon>Dikarya</taxon>
        <taxon>Basidiomycota</taxon>
        <taxon>Agaricomycotina</taxon>
        <taxon>Agaricomycetes</taxon>
        <taxon>Hymenochaetales</taxon>
        <taxon>Rickenellaceae</taxon>
        <taxon>Rickenella</taxon>
    </lineage>
</organism>